<feature type="transmembrane region" description="Helical" evidence="6">
    <location>
        <begin position="169"/>
        <end position="194"/>
    </location>
</feature>
<dbReference type="SUPFAM" id="SSF81342">
    <property type="entry name" value="Transmembrane di-heme cytochromes"/>
    <property type="match status" value="1"/>
</dbReference>
<keyword evidence="3 6" id="KW-0812">Transmembrane</keyword>
<dbReference type="EMBL" id="CP096659">
    <property type="protein sequence ID" value="UPV73774.1"/>
    <property type="molecule type" value="Genomic_DNA"/>
</dbReference>
<feature type="transmembrane region" description="Helical" evidence="6">
    <location>
        <begin position="12"/>
        <end position="35"/>
    </location>
</feature>
<gene>
    <name evidence="8" type="ORF">M0R89_14655</name>
</gene>
<dbReference type="InterPro" id="IPR016174">
    <property type="entry name" value="Di-haem_cyt_TM"/>
</dbReference>
<protein>
    <submittedName>
        <fullName evidence="8">Cytochrome b/b6 domain-containing protein</fullName>
    </submittedName>
</protein>
<keyword evidence="4 6" id="KW-1133">Transmembrane helix</keyword>
<dbReference type="GO" id="GO:0005886">
    <property type="term" value="C:plasma membrane"/>
    <property type="evidence" value="ECO:0007669"/>
    <property type="project" value="UniProtKB-SubCell"/>
</dbReference>
<evidence type="ECO:0000256" key="1">
    <source>
        <dbReference type="ARBA" id="ARBA00004651"/>
    </source>
</evidence>
<dbReference type="Gene3D" id="1.20.950.20">
    <property type="entry name" value="Transmembrane di-heme cytochromes, Chain C"/>
    <property type="match status" value="1"/>
</dbReference>
<evidence type="ECO:0000256" key="2">
    <source>
        <dbReference type="ARBA" id="ARBA00022475"/>
    </source>
</evidence>
<evidence type="ECO:0000313" key="8">
    <source>
        <dbReference type="EMBL" id="UPV73774.1"/>
    </source>
</evidence>
<accession>A0A8U0HSX5</accession>
<dbReference type="KEGG" id="halx:M0R89_14655"/>
<keyword evidence="2" id="KW-1003">Cell membrane</keyword>
<proteinExistence type="predicted"/>
<evidence type="ECO:0000256" key="5">
    <source>
        <dbReference type="ARBA" id="ARBA00023136"/>
    </source>
</evidence>
<feature type="transmembrane region" description="Helical" evidence="6">
    <location>
        <begin position="137"/>
        <end position="157"/>
    </location>
</feature>
<dbReference type="Pfam" id="PF01292">
    <property type="entry name" value="Ni_hydr_CYTB"/>
    <property type="match status" value="1"/>
</dbReference>
<evidence type="ECO:0000256" key="6">
    <source>
        <dbReference type="SAM" id="Phobius"/>
    </source>
</evidence>
<dbReference type="Proteomes" id="UP000830729">
    <property type="component" value="Chromosome"/>
</dbReference>
<organism evidence="8 9">
    <name type="scientific">Halorussus limi</name>
    <dbReference type="NCBI Taxonomy" id="2938695"/>
    <lineage>
        <taxon>Archaea</taxon>
        <taxon>Methanobacteriati</taxon>
        <taxon>Methanobacteriota</taxon>
        <taxon>Stenosarchaea group</taxon>
        <taxon>Halobacteria</taxon>
        <taxon>Halobacteriales</taxon>
        <taxon>Haladaptataceae</taxon>
        <taxon>Halorussus</taxon>
    </lineage>
</organism>
<evidence type="ECO:0000259" key="7">
    <source>
        <dbReference type="Pfam" id="PF01292"/>
    </source>
</evidence>
<feature type="transmembrane region" description="Helical" evidence="6">
    <location>
        <begin position="318"/>
        <end position="339"/>
    </location>
</feature>
<reference evidence="8 9" key="1">
    <citation type="submission" date="2022-04" db="EMBL/GenBank/DDBJ databases">
        <title>Diverse halophilic archaea isolated from saline environments.</title>
        <authorList>
            <person name="Cui H.-L."/>
        </authorList>
    </citation>
    <scope>NUCLEOTIDE SEQUENCE [LARGE SCALE GENOMIC DNA]</scope>
    <source>
        <strain evidence="8 9">XZYJT49</strain>
    </source>
</reference>
<feature type="transmembrane region" description="Helical" evidence="6">
    <location>
        <begin position="55"/>
        <end position="77"/>
    </location>
</feature>
<evidence type="ECO:0000256" key="4">
    <source>
        <dbReference type="ARBA" id="ARBA00022989"/>
    </source>
</evidence>
<dbReference type="GO" id="GO:0022904">
    <property type="term" value="P:respiratory electron transport chain"/>
    <property type="evidence" value="ECO:0007669"/>
    <property type="project" value="InterPro"/>
</dbReference>
<sequence>MTNLDHGKFSRTTTVFHSLLALDVFALFFTGYAVMFNDELWWLVTLMGGNTGVLAVHRLAGLVLVALVVFWLTLTILTPGGRRGVKSAMPSKKDVDAAIQDVKFALGRADERHPHARQFAGYTADEVPLLSYVGKGVVFIFSIELVLLMISGLLIWSKVGLMQYFATKTAAAAFVTFHGLLGVIMLMGVMFHIFEHGFHPAFFPVELKAFVPKDLTPETHADTEVAVEHEVVEEEVVTDEEGRVVEDEVAVEEEAVEREYEGTGIEQLILSSNWSWAANLMGALTVVGIVSVLVGSIFDEGYPVPRELAVGGGPTNALLTVGINVGVLVLFVGLVLSMYGNVLRKRYEAQLEERRERPVADASDD</sequence>
<dbReference type="GO" id="GO:0009055">
    <property type="term" value="F:electron transfer activity"/>
    <property type="evidence" value="ECO:0007669"/>
    <property type="project" value="InterPro"/>
</dbReference>
<evidence type="ECO:0000256" key="3">
    <source>
        <dbReference type="ARBA" id="ARBA00022692"/>
    </source>
</evidence>
<evidence type="ECO:0000313" key="9">
    <source>
        <dbReference type="Proteomes" id="UP000830729"/>
    </source>
</evidence>
<keyword evidence="5 6" id="KW-0472">Membrane</keyword>
<feature type="domain" description="Cytochrome b561 bacterial/Ni-hydrogenase" evidence="7">
    <location>
        <begin position="9"/>
        <end position="212"/>
    </location>
</feature>
<feature type="transmembrane region" description="Helical" evidence="6">
    <location>
        <begin position="276"/>
        <end position="298"/>
    </location>
</feature>
<keyword evidence="9" id="KW-1185">Reference proteome</keyword>
<dbReference type="InterPro" id="IPR011577">
    <property type="entry name" value="Cyt_b561_bac/Ni-Hgenase"/>
</dbReference>
<dbReference type="GeneID" id="72186464"/>
<dbReference type="RefSeq" id="WP_248649826.1">
    <property type="nucleotide sequence ID" value="NZ_CP096659.1"/>
</dbReference>
<dbReference type="AlphaFoldDB" id="A0A8U0HSX5"/>
<comment type="subcellular location">
    <subcellularLocation>
        <location evidence="1">Cell membrane</location>
        <topology evidence="1">Multi-pass membrane protein</topology>
    </subcellularLocation>
</comment>
<name>A0A8U0HSX5_9EURY</name>